<feature type="domain" description="RNA polymerase Rpb2" evidence="11">
    <location>
        <begin position="326"/>
        <end position="454"/>
    </location>
</feature>
<dbReference type="InterPro" id="IPR014724">
    <property type="entry name" value="RNA_pol_RPB2_OB-fold"/>
</dbReference>
<evidence type="ECO:0000256" key="1">
    <source>
        <dbReference type="ARBA" id="ARBA00022478"/>
    </source>
</evidence>
<name>A0A2G0V6Y8_9PROT</name>
<dbReference type="OrthoDB" id="9803954at2"/>
<dbReference type="InterPro" id="IPR007641">
    <property type="entry name" value="RNA_pol_Rpb2_7"/>
</dbReference>
<keyword evidence="15" id="KW-1185">Reference proteome</keyword>
<dbReference type="InterPro" id="IPR007642">
    <property type="entry name" value="RNA_pol_Rpb2_2"/>
</dbReference>
<dbReference type="Gene3D" id="3.90.1110.10">
    <property type="entry name" value="RNA polymerase Rpb2, domain 2"/>
    <property type="match status" value="1"/>
</dbReference>
<evidence type="ECO:0000313" key="14">
    <source>
        <dbReference type="EMBL" id="PHN16222.1"/>
    </source>
</evidence>
<evidence type="ECO:0000259" key="9">
    <source>
        <dbReference type="Pfam" id="PF00562"/>
    </source>
</evidence>
<dbReference type="InterPro" id="IPR007121">
    <property type="entry name" value="RNA_pol_bsu_CS"/>
</dbReference>
<dbReference type="InterPro" id="IPR010243">
    <property type="entry name" value="RNA_pol_bsu_bac"/>
</dbReference>
<comment type="catalytic activity">
    <reaction evidence="5 6 8">
        <text>RNA(n) + a ribonucleoside 5'-triphosphate = RNA(n+1) + diphosphate</text>
        <dbReference type="Rhea" id="RHEA:21248"/>
        <dbReference type="Rhea" id="RHEA-COMP:14527"/>
        <dbReference type="Rhea" id="RHEA-COMP:17342"/>
        <dbReference type="ChEBI" id="CHEBI:33019"/>
        <dbReference type="ChEBI" id="CHEBI:61557"/>
        <dbReference type="ChEBI" id="CHEBI:140395"/>
        <dbReference type="EC" id="2.7.7.6"/>
    </reaction>
</comment>
<dbReference type="Pfam" id="PF04565">
    <property type="entry name" value="RNA_pol_Rpb2_3"/>
    <property type="match status" value="1"/>
</dbReference>
<dbReference type="InterPro" id="IPR037034">
    <property type="entry name" value="RNA_pol_Rpb2_2_sf"/>
</dbReference>
<evidence type="ECO:0000256" key="3">
    <source>
        <dbReference type="ARBA" id="ARBA00022695"/>
    </source>
</evidence>
<dbReference type="NCBIfam" id="NF001616">
    <property type="entry name" value="PRK00405.1"/>
    <property type="match status" value="1"/>
</dbReference>
<feature type="domain" description="RNA polymerase beta subunit protrusion" evidence="12">
    <location>
        <begin position="25"/>
        <end position="487"/>
    </location>
</feature>
<feature type="domain" description="RNA polymerase Rpb2" evidence="13">
    <location>
        <begin position="513"/>
        <end position="581"/>
    </location>
</feature>
<dbReference type="Pfam" id="PF00562">
    <property type="entry name" value="RNA_pol_Rpb2_6"/>
    <property type="match status" value="1"/>
</dbReference>
<evidence type="ECO:0000313" key="15">
    <source>
        <dbReference type="Proteomes" id="UP000222818"/>
    </source>
</evidence>
<evidence type="ECO:0000259" key="11">
    <source>
        <dbReference type="Pfam" id="PF04561"/>
    </source>
</evidence>
<dbReference type="Pfam" id="PF04563">
    <property type="entry name" value="RNA_pol_Rpb2_1"/>
    <property type="match status" value="1"/>
</dbReference>
<dbReference type="GO" id="GO:0006351">
    <property type="term" value="P:DNA-templated transcription"/>
    <property type="evidence" value="ECO:0007669"/>
    <property type="project" value="UniProtKB-UniRule"/>
</dbReference>
<dbReference type="Gene3D" id="3.90.1800.10">
    <property type="entry name" value="RNA polymerase alpha subunit dimerisation domain"/>
    <property type="match status" value="1"/>
</dbReference>
<dbReference type="Pfam" id="PF04561">
    <property type="entry name" value="RNA_pol_Rpb2_2"/>
    <property type="match status" value="1"/>
</dbReference>
<evidence type="ECO:0000256" key="4">
    <source>
        <dbReference type="ARBA" id="ARBA00023163"/>
    </source>
</evidence>
<dbReference type="Gene3D" id="3.90.1100.10">
    <property type="match status" value="2"/>
</dbReference>
<feature type="domain" description="DNA-directed RNA polymerase subunit 2 hybrid-binding" evidence="9">
    <location>
        <begin position="711"/>
        <end position="1261"/>
    </location>
</feature>
<evidence type="ECO:0000256" key="6">
    <source>
        <dbReference type="HAMAP-Rule" id="MF_01321"/>
    </source>
</evidence>
<evidence type="ECO:0000256" key="2">
    <source>
        <dbReference type="ARBA" id="ARBA00022679"/>
    </source>
</evidence>
<evidence type="ECO:0000256" key="8">
    <source>
        <dbReference type="RuleBase" id="RU363031"/>
    </source>
</evidence>
<dbReference type="GO" id="GO:0003677">
    <property type="term" value="F:DNA binding"/>
    <property type="evidence" value="ECO:0007669"/>
    <property type="project" value="UniProtKB-UniRule"/>
</dbReference>
<comment type="similarity">
    <text evidence="6 7">Belongs to the RNA polymerase beta chain family.</text>
</comment>
<dbReference type="EC" id="2.7.7.6" evidence="6 8"/>
<accession>A0A2G0V6Y8</accession>
<dbReference type="InterPro" id="IPR007120">
    <property type="entry name" value="DNA-dir_RNAP_su2_dom"/>
</dbReference>
<dbReference type="HAMAP" id="MF_01321">
    <property type="entry name" value="RNApol_bact_RpoB"/>
    <property type="match status" value="1"/>
</dbReference>
<evidence type="ECO:0000259" key="13">
    <source>
        <dbReference type="Pfam" id="PF04565"/>
    </source>
</evidence>
<gene>
    <name evidence="6 14" type="primary">rpoB</name>
    <name evidence="14" type="ORF">TPPER_00215</name>
</gene>
<dbReference type="GO" id="GO:0032549">
    <property type="term" value="F:ribonucleoside binding"/>
    <property type="evidence" value="ECO:0007669"/>
    <property type="project" value="InterPro"/>
</dbReference>
<comment type="caution">
    <text evidence="14">The sequence shown here is derived from an EMBL/GenBank/DDBJ whole genome shotgun (WGS) entry which is preliminary data.</text>
</comment>
<evidence type="ECO:0000256" key="5">
    <source>
        <dbReference type="ARBA" id="ARBA00048552"/>
    </source>
</evidence>
<reference evidence="14 15" key="1">
    <citation type="journal article" date="2017" name="ISME J.">
        <title>Tremblaya phenacola PPER: an evolutionary beta-gammaproteobacterium collage.</title>
        <authorList>
            <person name="Gil R."/>
            <person name="Vargas-Chavez C."/>
            <person name="Lopez-Madrigal S."/>
            <person name="Santos-Garcia D."/>
            <person name="Latorre A."/>
            <person name="Moya A."/>
        </authorList>
    </citation>
    <scope>NUCLEOTIDE SEQUENCE [LARGE SCALE GENOMIC DNA]</scope>
    <source>
        <strain evidence="14 15">PPER</strain>
    </source>
</reference>
<evidence type="ECO:0000259" key="10">
    <source>
        <dbReference type="Pfam" id="PF04560"/>
    </source>
</evidence>
<dbReference type="InterPro" id="IPR007644">
    <property type="entry name" value="RNA_pol_bsu_protrusion"/>
</dbReference>
<dbReference type="CDD" id="cd00653">
    <property type="entry name" value="RNA_pol_B_RPB2"/>
    <property type="match status" value="1"/>
</dbReference>
<dbReference type="RefSeq" id="WP_099336931.1">
    <property type="nucleotide sequence ID" value="NZ_MKGN01000019.1"/>
</dbReference>
<dbReference type="InterPro" id="IPR037033">
    <property type="entry name" value="DNA-dir_RNAP_su2_hyb_sf"/>
</dbReference>
<comment type="function">
    <text evidence="6 8">DNA-dependent RNA polymerase catalyzes the transcription of DNA into RNA using the four ribonucleoside triphosphates as substrates.</text>
</comment>
<keyword evidence="2 6" id="KW-0808">Transferase</keyword>
<dbReference type="SUPFAM" id="SSF64484">
    <property type="entry name" value="beta and beta-prime subunits of DNA dependent RNA-polymerase"/>
    <property type="match status" value="1"/>
</dbReference>
<dbReference type="Pfam" id="PF04560">
    <property type="entry name" value="RNA_pol_Rpb2_7"/>
    <property type="match status" value="1"/>
</dbReference>
<protein>
    <recommendedName>
        <fullName evidence="6 8">DNA-directed RNA polymerase subunit beta</fullName>
        <shortName evidence="6">RNAP subunit beta</shortName>
        <ecNumber evidence="6 8">2.7.7.6</ecNumber>
    </recommendedName>
    <alternativeName>
        <fullName evidence="6">RNA polymerase subunit beta</fullName>
    </alternativeName>
    <alternativeName>
        <fullName evidence="6">Transcriptase subunit beta</fullName>
    </alternativeName>
</protein>
<dbReference type="Proteomes" id="UP000222818">
    <property type="component" value="Unassembled WGS sequence"/>
</dbReference>
<proteinExistence type="inferred from homology"/>
<keyword evidence="4 6" id="KW-0804">Transcription</keyword>
<dbReference type="InterPro" id="IPR007645">
    <property type="entry name" value="RNA_pol_Rpb2_3"/>
</dbReference>
<dbReference type="FunFam" id="3.90.1800.10:FF:000001">
    <property type="entry name" value="DNA-directed RNA polymerase subunit beta"/>
    <property type="match status" value="1"/>
</dbReference>
<dbReference type="NCBIfam" id="TIGR02013">
    <property type="entry name" value="rpoB"/>
    <property type="match status" value="1"/>
</dbReference>
<dbReference type="GO" id="GO:0000428">
    <property type="term" value="C:DNA-directed RNA polymerase complex"/>
    <property type="evidence" value="ECO:0007669"/>
    <property type="project" value="UniProtKB-KW"/>
</dbReference>
<dbReference type="PANTHER" id="PTHR20856">
    <property type="entry name" value="DNA-DIRECTED RNA POLYMERASE I SUBUNIT 2"/>
    <property type="match status" value="1"/>
</dbReference>
<organism evidence="14 15">
    <name type="scientific">Candidatus Tremblayella phenacoccinincola</name>
    <dbReference type="NCBI Taxonomy" id="1010676"/>
    <lineage>
        <taxon>Bacteria</taxon>
        <taxon>Pseudomonadati</taxon>
        <taxon>Pseudomonadota</taxon>
        <taxon>Betaproteobacteria</taxon>
        <taxon>Candidatus Tremblayella</taxon>
    </lineage>
</organism>
<dbReference type="Gene3D" id="2.40.50.150">
    <property type="match status" value="1"/>
</dbReference>
<dbReference type="EMBL" id="MKGN01000019">
    <property type="protein sequence ID" value="PHN16222.1"/>
    <property type="molecule type" value="Genomic_DNA"/>
</dbReference>
<dbReference type="GO" id="GO:0003899">
    <property type="term" value="F:DNA-directed RNA polymerase activity"/>
    <property type="evidence" value="ECO:0007669"/>
    <property type="project" value="UniProtKB-UniRule"/>
</dbReference>
<dbReference type="InterPro" id="IPR015712">
    <property type="entry name" value="DNA-dir_RNA_pol_su2"/>
</dbReference>
<feature type="domain" description="RNA polymerase Rpb2" evidence="10">
    <location>
        <begin position="1263"/>
        <end position="1335"/>
    </location>
</feature>
<dbReference type="Gene3D" id="2.40.270.10">
    <property type="entry name" value="DNA-directed RNA polymerase, subunit 2, domain 6"/>
    <property type="match status" value="2"/>
</dbReference>
<keyword evidence="3 6" id="KW-0548">Nucleotidyltransferase</keyword>
<dbReference type="PROSITE" id="PS01166">
    <property type="entry name" value="RNA_POL_BETA"/>
    <property type="match status" value="1"/>
</dbReference>
<evidence type="ECO:0000259" key="12">
    <source>
        <dbReference type="Pfam" id="PF04563"/>
    </source>
</evidence>
<keyword evidence="1 6" id="KW-0240">DNA-directed RNA polymerase</keyword>
<sequence length="1338" mass="150030">MMNIDFLAFQRKSFTKCSYMHNIPNLLQIQKESFHKFLQHKTPVTNRQQLGLQRIFCRAFPVNSNNGLINVDFIRYSASEPVLSVAECRSRSLTYSSSLNILVKVSFRNCNGTQWEKESKGWNVYPLAIGDIPLMTQSSTFLINGVDRVVVSQLHRTPGIYIERKKQGLFQEQDPNVAVKVIPLYGVWVQLELTRSNILYLSFDKSKKLPATTLLKSFGVLQSKIIPGFVERLVKLDRLGVVIGLPLIELKGEPIPFSIYENSKIIIKNHTMICNNQLKRLVSRNIKETLINDSVFSSLEYILILKPKRPRKINGLLLNKIRKFGIVNLIIRCPFRSKAYFKYLKETLKADKSIDIYDAQVHIYRSMKPGEPIYPDLVKEAFNKILTDERTYNISNIGRLAFNLRAFSFPQTKASSSGLLSVKDLIQAFKYLMLVKNNSIEGDDVDHLGNRRIRCVGEILESLFRNSFLAVEQAIKNIIDNCKNNSNLSFANINYRPICKAFNEFFVSSHLSQLLDQTNPLSELTHKRRLTSIGISGITKEHAGFEVRDVHPTYYGKVCPVETPEGQNIGLISSLAVHAKVNEHGLLQTPYRKVTPERINKSVQFLTASEEEGFTITSLDQRNHSKVLARRAQGITLAKLADVQYIDASSQQTVSVATSLIPFLEHDDANRALMGSNMQRQAVPCIIPRSPLIGTGTEMSVAIDTKACVVAKEAGMIVFADSSRLIIRSLPTITTECSHIEIHTLVKAERTNQNTYISFRPTVYYGFNVSKGEVIADGVSTHKGELALGKNVLVAFMVWKGYNFEDSVIVSEYLVGKDIFTSVHLEEFALTVSATKLGKEATTNTVPGNSDTLLNKLDNEGIIRAGSQVDAGDILVGKVVPKETVTLTAEEKLMNAIFSERSSEVRDVSLRVPPSVQGTVIYTQVFKATTAVNHNSKQHSMFNGKLRDKIHAIEQDSFSYVGRLLIRCSCSIKVGILQSIDPYIWLTMEPNSSLCHITFKEKRSIMEHARTELYLVLRRKVEKATGVYDLSPGILKVVKVLIATKRTLQPGDKMAGRHGNKGVVSKVVPVRDMPYTKDGRTVDIILNPLGVPSRMNVGQVFETHLGLAAKSTGTRIKLILNKSSIKILSALRDVLYHIFNSAKERKNISRLVGSGILRLAKLLINGVSFASPIFNGTNEEDIQRTSEAAFPLKTAYMLDTTQTKNQLFLTDGVTGKRFKYPATVGTMYYFKLHHLVEDKMHARSTGTYSIITQQPLGGKAQFGGQRFGEMEVWALEAYGAAYTLHEMLTIKSDDIWGRLKMYENIIKDNFILRTSVPESFNVLLREVRSLGVLLEVGG</sequence>
<comment type="subunit">
    <text evidence="6 8">The RNAP catalytic core consists of 2 alpha, 1 beta, 1 beta' and 1 omega subunit. When a sigma factor is associated with the core the holoenzyme is formed, which can initiate transcription.</text>
</comment>
<evidence type="ECO:0000256" key="7">
    <source>
        <dbReference type="RuleBase" id="RU000434"/>
    </source>
</evidence>
<dbReference type="Gene3D" id="2.40.50.100">
    <property type="match status" value="1"/>
</dbReference>